<reference evidence="1" key="1">
    <citation type="submission" date="2010-05" db="EMBL/GenBank/DDBJ databases">
        <authorList>
            <person name="Muzny D."/>
            <person name="Qin X."/>
            <person name="Buhay C."/>
            <person name="Dugan-Rocha S."/>
            <person name="Ding Y."/>
            <person name="Chen G."/>
            <person name="Hawes A."/>
            <person name="Holder M."/>
            <person name="Jhangiani S."/>
            <person name="Johnson A."/>
            <person name="Khan Z."/>
            <person name="Li Z."/>
            <person name="Liu W."/>
            <person name="Liu X."/>
            <person name="Perez L."/>
            <person name="Shen H."/>
            <person name="Wang Q."/>
            <person name="Watt J."/>
            <person name="Xi L."/>
            <person name="Xin Y."/>
            <person name="Zhou J."/>
            <person name="Deng J."/>
            <person name="Jiang H."/>
            <person name="Liu Y."/>
            <person name="Qu J."/>
            <person name="Song X.-Z."/>
            <person name="Zhang L."/>
            <person name="Villasana D."/>
            <person name="Johnson A."/>
            <person name="Liu J."/>
            <person name="Liyanage D."/>
            <person name="Lorensuhewa L."/>
            <person name="Robinson T."/>
            <person name="Song A."/>
            <person name="Song B.-B."/>
            <person name="Dinh H."/>
            <person name="Thornton R."/>
            <person name="Coyle M."/>
            <person name="Francisco L."/>
            <person name="Jackson L."/>
            <person name="Javaid M."/>
            <person name="Korchina V."/>
            <person name="Kovar C."/>
            <person name="Mata R."/>
            <person name="Mathew T."/>
            <person name="Ngo R."/>
            <person name="Nguyen L."/>
            <person name="Nguyen N."/>
            <person name="Okwuonu G."/>
            <person name="Ongeri F."/>
            <person name="Pham C."/>
            <person name="Simmons D."/>
            <person name="Wilczek-Boney K."/>
            <person name="Hale W."/>
            <person name="Jakkamsetti A."/>
            <person name="Pham P."/>
            <person name="Ruth R."/>
            <person name="San Lucas F."/>
            <person name="Warren J."/>
            <person name="Zhang J."/>
            <person name="Zhao Z."/>
            <person name="Zhou C."/>
            <person name="Zhu D."/>
            <person name="Lee S."/>
            <person name="Bess C."/>
            <person name="Blankenburg K."/>
            <person name="Forbes L."/>
            <person name="Fu Q."/>
            <person name="Gubbala S."/>
            <person name="Hirani K."/>
            <person name="Jayaseelan J.C."/>
            <person name="Lara F."/>
            <person name="Munidasa M."/>
            <person name="Palculict T."/>
            <person name="Patil S."/>
            <person name="Pu L.-L."/>
            <person name="Saada N."/>
            <person name="Tang L."/>
            <person name="Weissenberger G."/>
            <person name="Zhu Y."/>
            <person name="Hemphill L."/>
            <person name="Shang Y."/>
            <person name="Youmans B."/>
            <person name="Ayvaz T."/>
            <person name="Ross M."/>
            <person name="Santibanez J."/>
            <person name="Aqrawi P."/>
            <person name="Gross S."/>
            <person name="Joshi V."/>
            <person name="Fowler G."/>
            <person name="Nazareth L."/>
            <person name="Reid J."/>
            <person name="Worley K."/>
            <person name="Petrosino J."/>
            <person name="Highlander S."/>
            <person name="Gibbs R."/>
        </authorList>
    </citation>
    <scope>NUCLEOTIDE SEQUENCE [LARGE SCALE GENOMIC DNA]</scope>
    <source>
        <strain evidence="1">MN8</strain>
    </source>
</reference>
<dbReference type="EMBL" id="ACJA02000003">
    <property type="protein sequence ID" value="EFH95294.1"/>
    <property type="molecule type" value="Genomic_DNA"/>
</dbReference>
<name>A0A0E1X7F0_STAAU</name>
<evidence type="ECO:0000313" key="1">
    <source>
        <dbReference type="EMBL" id="EFH95294.1"/>
    </source>
</evidence>
<accession>A0A0E1X7F0</accession>
<sequence length="51" mass="6245">MIVKKLLKAIKQNFLYEQSNITFKMILFGYKRLSKMIFQFEINHMNFLREG</sequence>
<dbReference type="RefSeq" id="WP_001791373.1">
    <property type="nucleotide sequence ID" value="NZ_CM000952.1"/>
</dbReference>
<gene>
    <name evidence="1" type="ORF">HMPREF0769_11504</name>
</gene>
<comment type="caution">
    <text evidence="1">The sequence shown here is derived from an EMBL/GenBank/DDBJ whole genome shotgun (WGS) entry which is preliminary data.</text>
</comment>
<dbReference type="AlphaFoldDB" id="A0A0E1X7F0"/>
<protein>
    <submittedName>
        <fullName evidence="1">Uncharacterized protein</fullName>
    </submittedName>
</protein>
<organism evidence="1">
    <name type="scientific">Staphylococcus aureus subsp. aureus MN8</name>
    <dbReference type="NCBI Taxonomy" id="548470"/>
    <lineage>
        <taxon>Bacteria</taxon>
        <taxon>Bacillati</taxon>
        <taxon>Bacillota</taxon>
        <taxon>Bacilli</taxon>
        <taxon>Bacillales</taxon>
        <taxon>Staphylococcaceae</taxon>
        <taxon>Staphylococcus</taxon>
    </lineage>
</organism>
<proteinExistence type="predicted"/>
<dbReference type="HOGENOM" id="CLU_3122886_0_0_9"/>
<dbReference type="Proteomes" id="UP000003455">
    <property type="component" value="Chromosome"/>
</dbReference>